<feature type="non-terminal residue" evidence="1">
    <location>
        <position position="63"/>
    </location>
</feature>
<evidence type="ECO:0000313" key="2">
    <source>
        <dbReference type="Proteomes" id="UP001516400"/>
    </source>
</evidence>
<organism evidence="1 2">
    <name type="scientific">Cryptolaemus montrouzieri</name>
    <dbReference type="NCBI Taxonomy" id="559131"/>
    <lineage>
        <taxon>Eukaryota</taxon>
        <taxon>Metazoa</taxon>
        <taxon>Ecdysozoa</taxon>
        <taxon>Arthropoda</taxon>
        <taxon>Hexapoda</taxon>
        <taxon>Insecta</taxon>
        <taxon>Pterygota</taxon>
        <taxon>Neoptera</taxon>
        <taxon>Endopterygota</taxon>
        <taxon>Coleoptera</taxon>
        <taxon>Polyphaga</taxon>
        <taxon>Cucujiformia</taxon>
        <taxon>Coccinelloidea</taxon>
        <taxon>Coccinellidae</taxon>
        <taxon>Scymninae</taxon>
        <taxon>Scymnini</taxon>
        <taxon>Cryptolaemus</taxon>
    </lineage>
</organism>
<keyword evidence="2" id="KW-1185">Reference proteome</keyword>
<comment type="caution">
    <text evidence="1">The sequence shown here is derived from an EMBL/GenBank/DDBJ whole genome shotgun (WGS) entry which is preliminary data.</text>
</comment>
<accession>A0ABD2NNG5</accession>
<dbReference type="EMBL" id="JABFTP020000124">
    <property type="protein sequence ID" value="KAL3279845.1"/>
    <property type="molecule type" value="Genomic_DNA"/>
</dbReference>
<dbReference type="AlphaFoldDB" id="A0ABD2NNG5"/>
<dbReference type="Proteomes" id="UP001516400">
    <property type="component" value="Unassembled WGS sequence"/>
</dbReference>
<gene>
    <name evidence="1" type="ORF">HHI36_017351</name>
</gene>
<proteinExistence type="predicted"/>
<evidence type="ECO:0000313" key="1">
    <source>
        <dbReference type="EMBL" id="KAL3279845.1"/>
    </source>
</evidence>
<reference evidence="1 2" key="1">
    <citation type="journal article" date="2021" name="BMC Biol.">
        <title>Horizontally acquired antibacterial genes associated with adaptive radiation of ladybird beetles.</title>
        <authorList>
            <person name="Li H.S."/>
            <person name="Tang X.F."/>
            <person name="Huang Y.H."/>
            <person name="Xu Z.Y."/>
            <person name="Chen M.L."/>
            <person name="Du X.Y."/>
            <person name="Qiu B.Y."/>
            <person name="Chen P.T."/>
            <person name="Zhang W."/>
            <person name="Slipinski A."/>
            <person name="Escalona H.E."/>
            <person name="Waterhouse R.M."/>
            <person name="Zwick A."/>
            <person name="Pang H."/>
        </authorList>
    </citation>
    <scope>NUCLEOTIDE SEQUENCE [LARGE SCALE GENOMIC DNA]</scope>
    <source>
        <strain evidence="1">SYSU2018</strain>
    </source>
</reference>
<protein>
    <submittedName>
        <fullName evidence="1">Uncharacterized protein</fullName>
    </submittedName>
</protein>
<name>A0ABD2NNG5_9CUCU</name>
<sequence>MSHNGIPQIKYLLNILSPVPCIKTVIKKVIKDTKPTMELTSGPYINEIEAKENRKKNLDYAAQ</sequence>